<dbReference type="InterPro" id="IPR029058">
    <property type="entry name" value="AB_hydrolase_fold"/>
</dbReference>
<protein>
    <submittedName>
        <fullName evidence="3">Pimeloyl-ACP methyl ester carboxylesterase</fullName>
    </submittedName>
</protein>
<name>A0ABS2MVJ2_9BACI</name>
<dbReference type="InterPro" id="IPR022742">
    <property type="entry name" value="Hydrolase_4"/>
</dbReference>
<proteinExistence type="predicted"/>
<dbReference type="PANTHER" id="PTHR43798:SF31">
    <property type="entry name" value="AB HYDROLASE SUPERFAMILY PROTEIN YCLE"/>
    <property type="match status" value="1"/>
</dbReference>
<evidence type="ECO:0000313" key="3">
    <source>
        <dbReference type="EMBL" id="MBM7569900.1"/>
    </source>
</evidence>
<keyword evidence="4" id="KW-1185">Reference proteome</keyword>
<dbReference type="Proteomes" id="UP001296943">
    <property type="component" value="Unassembled WGS sequence"/>
</dbReference>
<organism evidence="3 4">
    <name type="scientific">Aquibacillus albus</name>
    <dbReference type="NCBI Taxonomy" id="1168171"/>
    <lineage>
        <taxon>Bacteria</taxon>
        <taxon>Bacillati</taxon>
        <taxon>Bacillota</taxon>
        <taxon>Bacilli</taxon>
        <taxon>Bacillales</taxon>
        <taxon>Bacillaceae</taxon>
        <taxon>Aquibacillus</taxon>
    </lineage>
</organism>
<dbReference type="RefSeq" id="WP_204497345.1">
    <property type="nucleotide sequence ID" value="NZ_JAFBDR010000001.1"/>
</dbReference>
<evidence type="ECO:0000256" key="1">
    <source>
        <dbReference type="ARBA" id="ARBA00022801"/>
    </source>
</evidence>
<dbReference type="InterPro" id="IPR050266">
    <property type="entry name" value="AB_hydrolase_sf"/>
</dbReference>
<dbReference type="PRINTS" id="PR00111">
    <property type="entry name" value="ABHYDROLASE"/>
</dbReference>
<dbReference type="Pfam" id="PF12146">
    <property type="entry name" value="Hydrolase_4"/>
    <property type="match status" value="1"/>
</dbReference>
<dbReference type="InterPro" id="IPR000073">
    <property type="entry name" value="AB_hydrolase_1"/>
</dbReference>
<reference evidence="3 4" key="1">
    <citation type="submission" date="2021-01" db="EMBL/GenBank/DDBJ databases">
        <title>Genomic Encyclopedia of Type Strains, Phase IV (KMG-IV): sequencing the most valuable type-strain genomes for metagenomic binning, comparative biology and taxonomic classification.</title>
        <authorList>
            <person name="Goeker M."/>
        </authorList>
    </citation>
    <scope>NUCLEOTIDE SEQUENCE [LARGE SCALE GENOMIC DNA]</scope>
    <source>
        <strain evidence="3 4">DSM 23711</strain>
    </source>
</reference>
<evidence type="ECO:0000259" key="2">
    <source>
        <dbReference type="Pfam" id="PF12146"/>
    </source>
</evidence>
<dbReference type="EMBL" id="JAFBDR010000001">
    <property type="protein sequence ID" value="MBM7569900.1"/>
    <property type="molecule type" value="Genomic_DNA"/>
</dbReference>
<sequence>MQYIERTDGITYYEIYGEGLPIIFIHPPGMGKITFEYQKRLANRFKIILPDLSGHGDSTPSRNHTSIIKQFVDELSMIIDNEQLDEAIICGYSAGGMIAQEFAFTYPNKTKAILLSGGYPKVATNGLKVEYKLGMSLLKASPESLANVLAFSHAKRTVYRKALFEHICKSDVSNWLEFYEETLYYDCVQKLQSVKSPLLTVYGQQAFWINKHKKYYHSCPDAEIAIVRNSLHQVPTKKWQAFNHVINNFIQSKFVNEM</sequence>
<evidence type="ECO:0000313" key="4">
    <source>
        <dbReference type="Proteomes" id="UP001296943"/>
    </source>
</evidence>
<comment type="caution">
    <text evidence="3">The sequence shown here is derived from an EMBL/GenBank/DDBJ whole genome shotgun (WGS) entry which is preliminary data.</text>
</comment>
<keyword evidence="1" id="KW-0378">Hydrolase</keyword>
<dbReference type="Gene3D" id="3.40.50.1820">
    <property type="entry name" value="alpha/beta hydrolase"/>
    <property type="match status" value="1"/>
</dbReference>
<feature type="domain" description="Serine aminopeptidase S33" evidence="2">
    <location>
        <begin position="43"/>
        <end position="233"/>
    </location>
</feature>
<accession>A0ABS2MVJ2</accession>
<gene>
    <name evidence="3" type="ORF">JOC48_000369</name>
</gene>
<dbReference type="SUPFAM" id="SSF53474">
    <property type="entry name" value="alpha/beta-Hydrolases"/>
    <property type="match status" value="1"/>
</dbReference>
<dbReference type="PANTHER" id="PTHR43798">
    <property type="entry name" value="MONOACYLGLYCEROL LIPASE"/>
    <property type="match status" value="1"/>
</dbReference>